<gene>
    <name evidence="1" type="ORF">A6V39_03610</name>
</gene>
<name>A0A1A9QBY5_9MOLU</name>
<sequence>MNLTIIKGVAGLVGASGLGVGSYYTCQALKTKETNPKTVTVDNIRSALQKARYTPFQLDSEGWTNKFKEFRDHQTHGTKFAAVFKDKYPNLTITKGQDLTDGGNKFQALCEGLFNKEENTTHEHQNLANAKLFCATAPAS</sequence>
<keyword evidence="2" id="KW-1185">Reference proteome</keyword>
<dbReference type="RefSeq" id="WP_187150358.1">
    <property type="nucleotide sequence ID" value="NZ_LWUJ01000012.1"/>
</dbReference>
<proteinExistence type="predicted"/>
<dbReference type="Proteomes" id="UP000077623">
    <property type="component" value="Unassembled WGS sequence"/>
</dbReference>
<protein>
    <submittedName>
        <fullName evidence="1">Uncharacterized protein</fullName>
    </submittedName>
</protein>
<dbReference type="AlphaFoldDB" id="A0A1A9QBY5"/>
<comment type="caution">
    <text evidence="1">The sequence shown here is derived from an EMBL/GenBank/DDBJ whole genome shotgun (WGS) entry which is preliminary data.</text>
</comment>
<dbReference type="EMBL" id="LWUJ01000012">
    <property type="protein sequence ID" value="OAL09973.1"/>
    <property type="molecule type" value="Genomic_DNA"/>
</dbReference>
<evidence type="ECO:0000313" key="2">
    <source>
        <dbReference type="Proteomes" id="UP000077623"/>
    </source>
</evidence>
<reference evidence="2" key="1">
    <citation type="submission" date="2016-04" db="EMBL/GenBank/DDBJ databases">
        <authorList>
            <person name="Quiroz-Castaneda R.E."/>
            <person name="Martinez-Ocampo F."/>
        </authorList>
    </citation>
    <scope>NUCLEOTIDE SEQUENCE [LARGE SCALE GENOMIC DNA]</scope>
    <source>
        <strain evidence="2">INIFAP01</strain>
    </source>
</reference>
<evidence type="ECO:0000313" key="1">
    <source>
        <dbReference type="EMBL" id="OAL09973.1"/>
    </source>
</evidence>
<accession>A0A1A9QBY5</accession>
<dbReference type="STRING" id="432608.A6V39_03610"/>
<organism evidence="1 2">
    <name type="scientific">Candidatus Mycoplasma haematobovis</name>
    <dbReference type="NCBI Taxonomy" id="432608"/>
    <lineage>
        <taxon>Bacteria</taxon>
        <taxon>Bacillati</taxon>
        <taxon>Mycoplasmatota</taxon>
        <taxon>Mollicutes</taxon>
        <taxon>Mycoplasmataceae</taxon>
        <taxon>Mycoplasma</taxon>
    </lineage>
</organism>